<evidence type="ECO:0000256" key="4">
    <source>
        <dbReference type="ARBA" id="ARBA00022989"/>
    </source>
</evidence>
<protein>
    <submittedName>
        <fullName evidence="7">Uncharacterized protein</fullName>
    </submittedName>
</protein>
<feature type="transmembrane region" description="Helical" evidence="6">
    <location>
        <begin position="325"/>
        <end position="349"/>
    </location>
</feature>
<evidence type="ECO:0000256" key="1">
    <source>
        <dbReference type="ARBA" id="ARBA00004651"/>
    </source>
</evidence>
<feature type="transmembrane region" description="Helical" evidence="6">
    <location>
        <begin position="211"/>
        <end position="231"/>
    </location>
</feature>
<dbReference type="PANTHER" id="PTHR30250:SF11">
    <property type="entry name" value="O-ANTIGEN TRANSPORTER-RELATED"/>
    <property type="match status" value="1"/>
</dbReference>
<evidence type="ECO:0000256" key="6">
    <source>
        <dbReference type="SAM" id="Phobius"/>
    </source>
</evidence>
<feature type="transmembrane region" description="Helical" evidence="6">
    <location>
        <begin position="171"/>
        <end position="191"/>
    </location>
</feature>
<feature type="transmembrane region" description="Helical" evidence="6">
    <location>
        <begin position="44"/>
        <end position="66"/>
    </location>
</feature>
<comment type="caution">
    <text evidence="7">The sequence shown here is derived from an EMBL/GenBank/DDBJ whole genome shotgun (WGS) entry which is preliminary data.</text>
</comment>
<dbReference type="STRING" id="1802391.A3D72_01385"/>
<dbReference type="InterPro" id="IPR002797">
    <property type="entry name" value="Polysacc_synth"/>
</dbReference>
<evidence type="ECO:0000313" key="7">
    <source>
        <dbReference type="EMBL" id="OGL72305.1"/>
    </source>
</evidence>
<feature type="transmembrane region" description="Helical" evidence="6">
    <location>
        <begin position="111"/>
        <end position="133"/>
    </location>
</feature>
<dbReference type="AlphaFoldDB" id="A0A1F7U210"/>
<proteinExistence type="predicted"/>
<feature type="transmembrane region" description="Helical" evidence="6">
    <location>
        <begin position="415"/>
        <end position="436"/>
    </location>
</feature>
<dbReference type="InterPro" id="IPR050833">
    <property type="entry name" value="Poly_Biosynth_Transport"/>
</dbReference>
<feature type="transmembrane region" description="Helical" evidence="6">
    <location>
        <begin position="12"/>
        <end position="32"/>
    </location>
</feature>
<keyword evidence="2" id="KW-1003">Cell membrane</keyword>
<organism evidence="7 8">
    <name type="scientific">Candidatus Uhrbacteria bacterium RIFCSPHIGHO2_02_FULL_57_19</name>
    <dbReference type="NCBI Taxonomy" id="1802391"/>
    <lineage>
        <taxon>Bacteria</taxon>
        <taxon>Candidatus Uhriibacteriota</taxon>
    </lineage>
</organism>
<feature type="transmembrane region" description="Helical" evidence="6">
    <location>
        <begin position="442"/>
        <end position="463"/>
    </location>
</feature>
<dbReference type="CDD" id="cd13128">
    <property type="entry name" value="MATE_Wzx_like"/>
    <property type="match status" value="1"/>
</dbReference>
<accession>A0A1F7U210</accession>
<dbReference type="Pfam" id="PF01943">
    <property type="entry name" value="Polysacc_synt"/>
    <property type="match status" value="1"/>
</dbReference>
<feature type="transmembrane region" description="Helical" evidence="6">
    <location>
        <begin position="86"/>
        <end position="105"/>
    </location>
</feature>
<gene>
    <name evidence="7" type="ORF">A3D72_01385</name>
</gene>
<dbReference type="EMBL" id="MGDZ01000067">
    <property type="protein sequence ID" value="OGL72305.1"/>
    <property type="molecule type" value="Genomic_DNA"/>
</dbReference>
<dbReference type="GO" id="GO:0005886">
    <property type="term" value="C:plasma membrane"/>
    <property type="evidence" value="ECO:0007669"/>
    <property type="project" value="UniProtKB-SubCell"/>
</dbReference>
<feature type="transmembrane region" description="Helical" evidence="6">
    <location>
        <begin position="145"/>
        <end position="165"/>
    </location>
</feature>
<dbReference type="PANTHER" id="PTHR30250">
    <property type="entry name" value="PST FAMILY PREDICTED COLANIC ACID TRANSPORTER"/>
    <property type="match status" value="1"/>
</dbReference>
<evidence type="ECO:0000256" key="3">
    <source>
        <dbReference type="ARBA" id="ARBA00022692"/>
    </source>
</evidence>
<reference evidence="7 8" key="1">
    <citation type="journal article" date="2016" name="Nat. Commun.">
        <title>Thousands of microbial genomes shed light on interconnected biogeochemical processes in an aquifer system.</title>
        <authorList>
            <person name="Anantharaman K."/>
            <person name="Brown C.T."/>
            <person name="Hug L.A."/>
            <person name="Sharon I."/>
            <person name="Castelle C.J."/>
            <person name="Probst A.J."/>
            <person name="Thomas B.C."/>
            <person name="Singh A."/>
            <person name="Wilkins M.J."/>
            <person name="Karaoz U."/>
            <person name="Brodie E.L."/>
            <person name="Williams K.H."/>
            <person name="Hubbard S.S."/>
            <person name="Banfield J.F."/>
        </authorList>
    </citation>
    <scope>NUCLEOTIDE SEQUENCE [LARGE SCALE GENOMIC DNA]</scope>
</reference>
<feature type="transmembrane region" description="Helical" evidence="6">
    <location>
        <begin position="251"/>
        <end position="272"/>
    </location>
</feature>
<dbReference type="Proteomes" id="UP000176303">
    <property type="component" value="Unassembled WGS sequence"/>
</dbReference>
<feature type="transmembrane region" description="Helical" evidence="6">
    <location>
        <begin position="383"/>
        <end position="408"/>
    </location>
</feature>
<keyword evidence="3 6" id="KW-0812">Transmembrane</keyword>
<evidence type="ECO:0000256" key="2">
    <source>
        <dbReference type="ARBA" id="ARBA00022475"/>
    </source>
</evidence>
<comment type="subcellular location">
    <subcellularLocation>
        <location evidence="1">Cell membrane</location>
        <topology evidence="1">Multi-pass membrane protein</topology>
    </subcellularLocation>
</comment>
<feature type="transmembrane region" description="Helical" evidence="6">
    <location>
        <begin position="293"/>
        <end position="319"/>
    </location>
</feature>
<name>A0A1F7U210_9BACT</name>
<keyword evidence="5 6" id="KW-0472">Membrane</keyword>
<evidence type="ECO:0000256" key="5">
    <source>
        <dbReference type="ARBA" id="ARBA00023136"/>
    </source>
</evidence>
<keyword evidence="4 6" id="KW-1133">Transmembrane helix</keyword>
<sequence>MEHRTDRIVRNTALYTSAVIGQKTLSFLYFWFLSSHFGPADLGGYLRMLSLVGLFSIGIDLGTTAILTREGARHEADALRMIKNVLALKIPLAILTAAALSFTVIRTWPFGVLFLPVAVGILLSDAFTTSFFAGLRARQALSYEAAVLVLFQIIVFASGVALTLATGDLRLVMAALLFGSLFGLVFMGWAVRRVYGALPWPSFDRATIRHLMSLVPAFAGGIIFTKIYAVADVTLLGYLAGDREVGLYSVPAKVVTALQSLLPGAFAAAIYPSMANYFSTAPEKLKTLFEKSAGYLLILALPIATGLTLLAGKILAVIWPNYQDARAAFVAIMLGLPFMFLSFPTGSLLNASGREKRNTGNRAAVTVANILLNLLLIPKMGVVGAAVTFTVSNILLLSLDLAVVLRLVSVDLRAILNLFWKGMAASAVMAAAIILLRERIPLPVMIVLGAVVYSISAAALRLISREEWRALLGLIRRREPSAAAEI</sequence>
<evidence type="ECO:0000313" key="8">
    <source>
        <dbReference type="Proteomes" id="UP000176303"/>
    </source>
</evidence>